<evidence type="ECO:0000313" key="3">
    <source>
        <dbReference type="EMBL" id="KAK7053133.1"/>
    </source>
</evidence>
<protein>
    <submittedName>
        <fullName evidence="3">Uncharacterized protein</fullName>
    </submittedName>
</protein>
<keyword evidence="1" id="KW-1133">Transmembrane helix</keyword>
<keyword evidence="4" id="KW-1185">Reference proteome</keyword>
<feature type="signal peptide" evidence="2">
    <location>
        <begin position="1"/>
        <end position="20"/>
    </location>
</feature>
<comment type="caution">
    <text evidence="3">The sequence shown here is derived from an EMBL/GenBank/DDBJ whole genome shotgun (WGS) entry which is preliminary data.</text>
</comment>
<keyword evidence="1" id="KW-0472">Membrane</keyword>
<dbReference type="Proteomes" id="UP001381693">
    <property type="component" value="Unassembled WGS sequence"/>
</dbReference>
<evidence type="ECO:0000313" key="4">
    <source>
        <dbReference type="Proteomes" id="UP001381693"/>
    </source>
</evidence>
<gene>
    <name evidence="3" type="ORF">SK128_019606</name>
</gene>
<dbReference type="EMBL" id="JAXCGZ010021346">
    <property type="protein sequence ID" value="KAK7053133.1"/>
    <property type="molecule type" value="Genomic_DNA"/>
</dbReference>
<reference evidence="3 4" key="1">
    <citation type="submission" date="2023-11" db="EMBL/GenBank/DDBJ databases">
        <title>Halocaridina rubra genome assembly.</title>
        <authorList>
            <person name="Smith C."/>
        </authorList>
    </citation>
    <scope>NUCLEOTIDE SEQUENCE [LARGE SCALE GENOMIC DNA]</scope>
    <source>
        <strain evidence="3">EP-1</strain>
        <tissue evidence="3">Whole</tissue>
    </source>
</reference>
<keyword evidence="1" id="KW-0812">Transmembrane</keyword>
<organism evidence="3 4">
    <name type="scientific">Halocaridina rubra</name>
    <name type="common">Hawaiian red shrimp</name>
    <dbReference type="NCBI Taxonomy" id="373956"/>
    <lineage>
        <taxon>Eukaryota</taxon>
        <taxon>Metazoa</taxon>
        <taxon>Ecdysozoa</taxon>
        <taxon>Arthropoda</taxon>
        <taxon>Crustacea</taxon>
        <taxon>Multicrustacea</taxon>
        <taxon>Malacostraca</taxon>
        <taxon>Eumalacostraca</taxon>
        <taxon>Eucarida</taxon>
        <taxon>Decapoda</taxon>
        <taxon>Pleocyemata</taxon>
        <taxon>Caridea</taxon>
        <taxon>Atyoidea</taxon>
        <taxon>Atyidae</taxon>
        <taxon>Halocaridina</taxon>
    </lineage>
</organism>
<feature type="chain" id="PRO_5042875741" evidence="2">
    <location>
        <begin position="21"/>
        <end position="181"/>
    </location>
</feature>
<name>A0AAN8ZUJ5_HALRR</name>
<feature type="transmembrane region" description="Helical" evidence="1">
    <location>
        <begin position="156"/>
        <end position="177"/>
    </location>
</feature>
<dbReference type="AlphaFoldDB" id="A0AAN8ZUJ5"/>
<evidence type="ECO:0000256" key="1">
    <source>
        <dbReference type="SAM" id="Phobius"/>
    </source>
</evidence>
<evidence type="ECO:0000256" key="2">
    <source>
        <dbReference type="SAM" id="SignalP"/>
    </source>
</evidence>
<proteinExistence type="predicted"/>
<sequence>MRYLAILFIFLTQFFILIHAGWSIRCYGCTGYDISRPMHRITNNPACADGNFDYRQVEIYTAYSPGFSCYTFTFNTGQYEITQRYMVRSPLARSDDEKSLIPRTRDRDYREREYRERDYREREYRERDGRENRHGIEGTIVKGYYCHTDYCNGAGAVASSLSVLLVLSALVYVYWLYTSDV</sequence>
<accession>A0AAN8ZUJ5</accession>
<keyword evidence="2" id="KW-0732">Signal</keyword>